<gene>
    <name evidence="2" type="ORF">SAMN05880501_1052</name>
</gene>
<dbReference type="RefSeq" id="WP_097073275.1">
    <property type="nucleotide sequence ID" value="NZ_OBMQ01000005.1"/>
</dbReference>
<sequence>MEATKVNINDLRIGKVIAEDIYANTQYPIVLKNTKINQEHLYILKAFNILQIPILLDEKDQVIKGKQGIEENSEIINIAATQVVDRFGKKYTDTVEEFKKMFNGWGAGAKIDITKVRGLILPLVEKILEDRTIIFDLNSLSNVKDYLYHHCIATGLICAAITQRLGYERGYVLQMAIAGTLADCGMARIPLRIREKKEPLNQIEYDEIRKHPLYSLQMVKALPAIKEEMKEAIYQHHERLDGSGYPEKVRVGSVSNFGQIIAVADTFHAMTSERLYRSKESPFKVIEMIKESEFGKFDIQVVQALVDLVAALPIGTKIELSNLERGEIMFINKFAPTRPLIKLTNTGEIIDLSRNRSFYISRVITNE</sequence>
<evidence type="ECO:0000313" key="2">
    <source>
        <dbReference type="EMBL" id="SOC08049.1"/>
    </source>
</evidence>
<evidence type="ECO:0000259" key="1">
    <source>
        <dbReference type="PROSITE" id="PS51832"/>
    </source>
</evidence>
<dbReference type="PANTHER" id="PTHR43155">
    <property type="entry name" value="CYCLIC DI-GMP PHOSPHODIESTERASE PA4108-RELATED"/>
    <property type="match status" value="1"/>
</dbReference>
<dbReference type="EMBL" id="OBMQ01000005">
    <property type="protein sequence ID" value="SOC08049.1"/>
    <property type="molecule type" value="Genomic_DNA"/>
</dbReference>
<dbReference type="AlphaFoldDB" id="A0A285SKD9"/>
<organism evidence="2 3">
    <name type="scientific">Ureibacillus xyleni</name>
    <dbReference type="NCBI Taxonomy" id="614648"/>
    <lineage>
        <taxon>Bacteria</taxon>
        <taxon>Bacillati</taxon>
        <taxon>Bacillota</taxon>
        <taxon>Bacilli</taxon>
        <taxon>Bacillales</taxon>
        <taxon>Caryophanaceae</taxon>
        <taxon>Ureibacillus</taxon>
    </lineage>
</organism>
<dbReference type="OrthoDB" id="9759601at2"/>
<dbReference type="PROSITE" id="PS51832">
    <property type="entry name" value="HD_GYP"/>
    <property type="match status" value="1"/>
</dbReference>
<dbReference type="SMART" id="SM00471">
    <property type="entry name" value="HDc"/>
    <property type="match status" value="1"/>
</dbReference>
<evidence type="ECO:0000313" key="3">
    <source>
        <dbReference type="Proteomes" id="UP000219636"/>
    </source>
</evidence>
<dbReference type="InterPro" id="IPR037522">
    <property type="entry name" value="HD_GYP_dom"/>
</dbReference>
<keyword evidence="3" id="KW-1185">Reference proteome</keyword>
<dbReference type="CDD" id="cd00077">
    <property type="entry name" value="HDc"/>
    <property type="match status" value="1"/>
</dbReference>
<name>A0A285SKD9_9BACL</name>
<dbReference type="SUPFAM" id="SSF109604">
    <property type="entry name" value="HD-domain/PDEase-like"/>
    <property type="match status" value="1"/>
</dbReference>
<reference evidence="3" key="1">
    <citation type="submission" date="2017-08" db="EMBL/GenBank/DDBJ databases">
        <authorList>
            <person name="Varghese N."/>
            <person name="Submissions S."/>
        </authorList>
    </citation>
    <scope>NUCLEOTIDE SEQUENCE [LARGE SCALE GENOMIC DNA]</scope>
    <source>
        <strain evidence="3">JC22</strain>
    </source>
</reference>
<dbReference type="InterPro" id="IPR003607">
    <property type="entry name" value="HD/PDEase_dom"/>
</dbReference>
<feature type="domain" description="HD-GYP" evidence="1">
    <location>
        <begin position="125"/>
        <end position="321"/>
    </location>
</feature>
<dbReference type="Proteomes" id="UP000219636">
    <property type="component" value="Unassembled WGS sequence"/>
</dbReference>
<dbReference type="Gene3D" id="1.10.3210.10">
    <property type="entry name" value="Hypothetical protein af1432"/>
    <property type="match status" value="1"/>
</dbReference>
<dbReference type="Pfam" id="PF13487">
    <property type="entry name" value="HD_5"/>
    <property type="match status" value="1"/>
</dbReference>
<protein>
    <submittedName>
        <fullName evidence="2">HD-GYP domain-containing protein (C-di-GMP phosphodiesterase class II)</fullName>
    </submittedName>
</protein>
<dbReference type="PANTHER" id="PTHR43155:SF2">
    <property type="entry name" value="CYCLIC DI-GMP PHOSPHODIESTERASE PA4108"/>
    <property type="match status" value="1"/>
</dbReference>
<accession>A0A285SKD9</accession>
<proteinExistence type="predicted"/>